<dbReference type="SUPFAM" id="SSF50978">
    <property type="entry name" value="WD40 repeat-like"/>
    <property type="match status" value="1"/>
</dbReference>
<dbReference type="GO" id="GO:0019905">
    <property type="term" value="F:syntaxin binding"/>
    <property type="evidence" value="ECO:0007669"/>
    <property type="project" value="TreeGrafter"/>
</dbReference>
<protein>
    <recommendedName>
        <fullName evidence="3">Lethal giant larvae homologue 2 domain-containing protein</fullName>
    </recommendedName>
</protein>
<dbReference type="PANTHER" id="PTHR10241">
    <property type="entry name" value="LETHAL 2 GIANT LARVAE PROTEIN"/>
    <property type="match status" value="1"/>
</dbReference>
<sequence length="186" mass="20475">MWNLKEMRAKLDALGADGAAERSHTKEILSDDDVYVVFDGYRRSHGQQSCQHQDSHDCLLLPAVCEPVETFRHGFPFSPTALAWDPIQKLLAIGDKSGSLRIVGGPGVEAHVRHEGGEVVLHARFLVNDGGLVTATADDQLHLTRPNHPGSVVEIIDNPLDNSKLLIAYESGLVVVWDLRARLAEW</sequence>
<dbReference type="AlphaFoldDB" id="A0A5E4PRR1"/>
<dbReference type="GO" id="GO:0005096">
    <property type="term" value="F:GTPase activator activity"/>
    <property type="evidence" value="ECO:0007669"/>
    <property type="project" value="TreeGrafter"/>
</dbReference>
<dbReference type="GO" id="GO:0005886">
    <property type="term" value="C:plasma membrane"/>
    <property type="evidence" value="ECO:0007669"/>
    <property type="project" value="TreeGrafter"/>
</dbReference>
<feature type="non-terminal residue" evidence="1">
    <location>
        <position position="186"/>
    </location>
</feature>
<organism evidence="1 2">
    <name type="scientific">Leptidea sinapis</name>
    <dbReference type="NCBI Taxonomy" id="189913"/>
    <lineage>
        <taxon>Eukaryota</taxon>
        <taxon>Metazoa</taxon>
        <taxon>Ecdysozoa</taxon>
        <taxon>Arthropoda</taxon>
        <taxon>Hexapoda</taxon>
        <taxon>Insecta</taxon>
        <taxon>Pterygota</taxon>
        <taxon>Neoptera</taxon>
        <taxon>Endopterygota</taxon>
        <taxon>Lepidoptera</taxon>
        <taxon>Glossata</taxon>
        <taxon>Ditrysia</taxon>
        <taxon>Papilionoidea</taxon>
        <taxon>Pieridae</taxon>
        <taxon>Dismorphiinae</taxon>
        <taxon>Leptidea</taxon>
    </lineage>
</organism>
<keyword evidence="2" id="KW-1185">Reference proteome</keyword>
<dbReference type="GO" id="GO:0006893">
    <property type="term" value="P:Golgi to plasma membrane transport"/>
    <property type="evidence" value="ECO:0007669"/>
    <property type="project" value="TreeGrafter"/>
</dbReference>
<evidence type="ECO:0008006" key="3">
    <source>
        <dbReference type="Google" id="ProtNLM"/>
    </source>
</evidence>
<dbReference type="EMBL" id="FZQP02000227">
    <property type="protein sequence ID" value="VVC88072.1"/>
    <property type="molecule type" value="Genomic_DNA"/>
</dbReference>
<evidence type="ECO:0000313" key="2">
    <source>
        <dbReference type="Proteomes" id="UP000324832"/>
    </source>
</evidence>
<accession>A0A5E4PRR1</accession>
<dbReference type="InterPro" id="IPR036322">
    <property type="entry name" value="WD40_repeat_dom_sf"/>
</dbReference>
<proteinExistence type="predicted"/>
<dbReference type="Gene3D" id="2.130.10.10">
    <property type="entry name" value="YVTN repeat-like/Quinoprotein amine dehydrogenase"/>
    <property type="match status" value="1"/>
</dbReference>
<reference evidence="1 2" key="1">
    <citation type="submission" date="2017-07" db="EMBL/GenBank/DDBJ databases">
        <authorList>
            <person name="Talla V."/>
            <person name="Backstrom N."/>
        </authorList>
    </citation>
    <scope>NUCLEOTIDE SEQUENCE [LARGE SCALE GENOMIC DNA]</scope>
</reference>
<dbReference type="GO" id="GO:0006887">
    <property type="term" value="P:exocytosis"/>
    <property type="evidence" value="ECO:0007669"/>
    <property type="project" value="TreeGrafter"/>
</dbReference>
<name>A0A5E4PRR1_9NEOP</name>
<dbReference type="GO" id="GO:0031201">
    <property type="term" value="C:SNARE complex"/>
    <property type="evidence" value="ECO:0007669"/>
    <property type="project" value="TreeGrafter"/>
</dbReference>
<dbReference type="InterPro" id="IPR015943">
    <property type="entry name" value="WD40/YVTN_repeat-like_dom_sf"/>
</dbReference>
<evidence type="ECO:0000313" key="1">
    <source>
        <dbReference type="EMBL" id="VVC88072.1"/>
    </source>
</evidence>
<dbReference type="GO" id="GO:0045159">
    <property type="term" value="F:myosin II binding"/>
    <property type="evidence" value="ECO:0007669"/>
    <property type="project" value="TreeGrafter"/>
</dbReference>
<dbReference type="PANTHER" id="PTHR10241:SF25">
    <property type="entry name" value="TOMOSYN, ISOFORM C"/>
    <property type="match status" value="1"/>
</dbReference>
<dbReference type="Proteomes" id="UP000324832">
    <property type="component" value="Unassembled WGS sequence"/>
</dbReference>
<gene>
    <name evidence="1" type="ORF">LSINAPIS_LOCUS1530</name>
</gene>